<dbReference type="Proteomes" id="UP001055013">
    <property type="component" value="Unassembled WGS sequence"/>
</dbReference>
<sequence>MYLTQGLHRSLQQNPGKVLKREIRAPYWAQKTRAVN</sequence>
<accession>A0ACB5R383</accession>
<organism evidence="1 2">
    <name type="scientific">Caballeronia novacaledonica</name>
    <dbReference type="NCBI Taxonomy" id="1544861"/>
    <lineage>
        <taxon>Bacteria</taxon>
        <taxon>Pseudomonadati</taxon>
        <taxon>Pseudomonadota</taxon>
        <taxon>Betaproteobacteria</taxon>
        <taxon>Burkholderiales</taxon>
        <taxon>Burkholderiaceae</taxon>
        <taxon>Caballeronia</taxon>
    </lineage>
</organism>
<keyword evidence="2" id="KW-1185">Reference proteome</keyword>
<reference evidence="1" key="1">
    <citation type="submission" date="2021-09" db="EMBL/GenBank/DDBJ databases">
        <title>Isolation and characterization of 3-chlorobenzoate degrading bacteria from soils in Shizuoka.</title>
        <authorList>
            <person name="Ifat A."/>
            <person name="Ogawa N."/>
            <person name="Kimbara K."/>
            <person name="Moriuchi R."/>
            <person name="Dohra H."/>
            <person name="Shintani M."/>
        </authorList>
    </citation>
    <scope>NUCLEOTIDE SEQUENCE</scope>
    <source>
        <strain evidence="1">19CS2-2</strain>
    </source>
</reference>
<evidence type="ECO:0000313" key="2">
    <source>
        <dbReference type="Proteomes" id="UP001055013"/>
    </source>
</evidence>
<proteinExistence type="predicted"/>
<dbReference type="EMBL" id="BPUR01000031">
    <property type="protein sequence ID" value="GJH21798.1"/>
    <property type="molecule type" value="Genomic_DNA"/>
</dbReference>
<gene>
    <name evidence="1" type="ORF">CBA19CS22_34670</name>
</gene>
<comment type="caution">
    <text evidence="1">The sequence shown here is derived from an EMBL/GenBank/DDBJ whole genome shotgun (WGS) entry which is preliminary data.</text>
</comment>
<name>A0ACB5R383_9BURK</name>
<evidence type="ECO:0000313" key="1">
    <source>
        <dbReference type="EMBL" id="GJH21798.1"/>
    </source>
</evidence>
<protein>
    <submittedName>
        <fullName evidence="1">Uncharacterized protein</fullName>
    </submittedName>
</protein>